<evidence type="ECO:0000313" key="2">
    <source>
        <dbReference type="EMBL" id="CAE0538451.1"/>
    </source>
</evidence>
<feature type="signal peptide" evidence="1">
    <location>
        <begin position="1"/>
        <end position="31"/>
    </location>
</feature>
<gene>
    <name evidence="2" type="ORF">EHUX00137_LOCUS10326</name>
</gene>
<dbReference type="EMBL" id="HBIR01014026">
    <property type="protein sequence ID" value="CAE0538451.1"/>
    <property type="molecule type" value="Transcribed_RNA"/>
</dbReference>
<evidence type="ECO:0000256" key="1">
    <source>
        <dbReference type="SAM" id="SignalP"/>
    </source>
</evidence>
<sequence length="440" mass="46631">MSPHMSRPPLPLLQPTASLLLPLLLLQPTRASLQPNTLPSMAPPPWSPVRAPRIADRGAGRYTQARSGADGNVTLCWNAVEPEAGLRLARCGGSSCEGWSHPPTLVSGADGDPRFIRMRMAHRSSRPVLCHTSSGGRALSLGICLDAVCSQFKAVELERAVKVRHCDLESSGREGTRVAAALSDEAGSRLVLLRVDLPTGSVAAKTVLATAADPFTVNETTRRPERGIEGPVLADRSLAYWDISGRRLRLVFDTADLRRSSVVVAQGGGAGVAAAGGMVNPGAWARLLAVGKDALLLTFFDLARHSLFLARCFRLLRRCDAPVLVDATAFHGDISDFGAGAFPDLALSPHGAPALAYFVEASPSRGCLRVLRCSDPLCGSWRLFDASCGPRGYGRDASLAFGRDGAIVASFLDLDGHDDPARMIARVAVYNDSQGAVLAD</sequence>
<organism evidence="2">
    <name type="scientific">Emiliania huxleyi</name>
    <name type="common">Coccolithophore</name>
    <name type="synonym">Pontosphaera huxleyi</name>
    <dbReference type="NCBI Taxonomy" id="2903"/>
    <lineage>
        <taxon>Eukaryota</taxon>
        <taxon>Haptista</taxon>
        <taxon>Haptophyta</taxon>
        <taxon>Prymnesiophyceae</taxon>
        <taxon>Isochrysidales</taxon>
        <taxon>Noelaerhabdaceae</taxon>
        <taxon>Emiliania</taxon>
    </lineage>
</organism>
<protein>
    <submittedName>
        <fullName evidence="2">Uncharacterized protein</fullName>
    </submittedName>
</protein>
<proteinExistence type="predicted"/>
<reference evidence="2" key="1">
    <citation type="submission" date="2021-01" db="EMBL/GenBank/DDBJ databases">
        <authorList>
            <person name="Corre E."/>
            <person name="Pelletier E."/>
            <person name="Niang G."/>
            <person name="Scheremetjew M."/>
            <person name="Finn R."/>
            <person name="Kale V."/>
            <person name="Holt S."/>
            <person name="Cochrane G."/>
            <person name="Meng A."/>
            <person name="Brown T."/>
            <person name="Cohen L."/>
        </authorList>
    </citation>
    <scope>NUCLEOTIDE SEQUENCE</scope>
    <source>
        <strain evidence="2">379</strain>
    </source>
</reference>
<keyword evidence="1" id="KW-0732">Signal</keyword>
<dbReference type="AlphaFoldDB" id="A0A7S3W6P5"/>
<accession>A0A7S3W6P5</accession>
<feature type="chain" id="PRO_5030818332" evidence="1">
    <location>
        <begin position="32"/>
        <end position="440"/>
    </location>
</feature>
<name>A0A7S3W6P5_EMIHU</name>